<dbReference type="EMBL" id="CP053452">
    <property type="protein sequence ID" value="QJX00389.1"/>
    <property type="molecule type" value="Genomic_DNA"/>
</dbReference>
<organism evidence="1 2">
    <name type="scientific">Frigoriglobus tundricola</name>
    <dbReference type="NCBI Taxonomy" id="2774151"/>
    <lineage>
        <taxon>Bacteria</taxon>
        <taxon>Pseudomonadati</taxon>
        <taxon>Planctomycetota</taxon>
        <taxon>Planctomycetia</taxon>
        <taxon>Gemmatales</taxon>
        <taxon>Gemmataceae</taxon>
        <taxon>Frigoriglobus</taxon>
    </lineage>
</organism>
<proteinExistence type="predicted"/>
<gene>
    <name evidence="1" type="ORF">FTUN_8018</name>
</gene>
<dbReference type="RefSeq" id="WP_171475143.1">
    <property type="nucleotide sequence ID" value="NZ_CP053452.2"/>
</dbReference>
<accession>A0A6M5Z2D4</accession>
<dbReference type="KEGG" id="ftj:FTUN_8018"/>
<protein>
    <submittedName>
        <fullName evidence="1">Uncharacterized protein</fullName>
    </submittedName>
</protein>
<evidence type="ECO:0000313" key="1">
    <source>
        <dbReference type="EMBL" id="QJX00389.1"/>
    </source>
</evidence>
<evidence type="ECO:0000313" key="2">
    <source>
        <dbReference type="Proteomes" id="UP000503447"/>
    </source>
</evidence>
<name>A0A6M5Z2D4_9BACT</name>
<sequence length="124" mass="12897">MGVDCTVRFPAGSVPAWDSVKSQLARVGESAPLRMIDGLPAFPDETPDEGWRELRIGFTAGMVTLRKGTEALTCVVWGNADAALFAARDHLAWACAAAGSGVVETPSGEVPAPEFARLAGISPA</sequence>
<dbReference type="Proteomes" id="UP000503447">
    <property type="component" value="Chromosome"/>
</dbReference>
<keyword evidence="2" id="KW-1185">Reference proteome</keyword>
<dbReference type="AlphaFoldDB" id="A0A6M5Z2D4"/>
<reference evidence="2" key="1">
    <citation type="submission" date="2020-05" db="EMBL/GenBank/DDBJ databases">
        <title>Frigoriglobus tundricola gen. nov., sp. nov., a psychrotolerant cellulolytic planctomycete of the family Gemmataceae with two divergent copies of 16S rRNA gene.</title>
        <authorList>
            <person name="Kulichevskaya I.S."/>
            <person name="Ivanova A.A."/>
            <person name="Naumoff D.G."/>
            <person name="Beletsky A.V."/>
            <person name="Rijpstra W.I.C."/>
            <person name="Sinninghe Damste J.S."/>
            <person name="Mardanov A.V."/>
            <person name="Ravin N.V."/>
            <person name="Dedysh S.N."/>
        </authorList>
    </citation>
    <scope>NUCLEOTIDE SEQUENCE [LARGE SCALE GENOMIC DNA]</scope>
    <source>
        <strain evidence="2">PL17</strain>
    </source>
</reference>